<feature type="region of interest" description="Disordered" evidence="1">
    <location>
        <begin position="353"/>
        <end position="413"/>
    </location>
</feature>
<evidence type="ECO:0000256" key="1">
    <source>
        <dbReference type="SAM" id="MobiDB-lite"/>
    </source>
</evidence>
<proteinExistence type="predicted"/>
<evidence type="ECO:0000313" key="4">
    <source>
        <dbReference type="Proteomes" id="UP001146793"/>
    </source>
</evidence>
<organism evidence="3 4">
    <name type="scientific">Anaeramoeba flamelloides</name>
    <dbReference type="NCBI Taxonomy" id="1746091"/>
    <lineage>
        <taxon>Eukaryota</taxon>
        <taxon>Metamonada</taxon>
        <taxon>Anaeramoebidae</taxon>
        <taxon>Anaeramoeba</taxon>
    </lineage>
</organism>
<keyword evidence="2" id="KW-0812">Transmembrane</keyword>
<gene>
    <name evidence="3" type="ORF">M0812_02324</name>
</gene>
<accession>A0AAV7YZL6</accession>
<dbReference type="EMBL" id="JANTQA010000042">
    <property type="protein sequence ID" value="KAJ3435193.1"/>
    <property type="molecule type" value="Genomic_DNA"/>
</dbReference>
<name>A0AAV7YZL6_9EUKA</name>
<dbReference type="AlphaFoldDB" id="A0AAV7YZL6"/>
<feature type="transmembrane region" description="Helical" evidence="2">
    <location>
        <begin position="96"/>
        <end position="116"/>
    </location>
</feature>
<protein>
    <submittedName>
        <fullName evidence="3">32 kDa heat shock protein</fullName>
    </submittedName>
</protein>
<keyword evidence="3" id="KW-0346">Stress response</keyword>
<keyword evidence="2" id="KW-1133">Transmembrane helix</keyword>
<evidence type="ECO:0000256" key="2">
    <source>
        <dbReference type="SAM" id="Phobius"/>
    </source>
</evidence>
<feature type="region of interest" description="Disordered" evidence="1">
    <location>
        <begin position="234"/>
        <end position="254"/>
    </location>
</feature>
<reference evidence="3" key="1">
    <citation type="submission" date="2022-08" db="EMBL/GenBank/DDBJ databases">
        <title>Novel sulphate-reducing endosymbionts in the free-living metamonad Anaeramoeba.</title>
        <authorList>
            <person name="Jerlstrom-Hultqvist J."/>
            <person name="Cepicka I."/>
            <person name="Gallot-Lavallee L."/>
            <person name="Salas-Leiva D."/>
            <person name="Curtis B.A."/>
            <person name="Zahonova K."/>
            <person name="Pipaliya S."/>
            <person name="Dacks J."/>
            <person name="Roger A.J."/>
        </authorList>
    </citation>
    <scope>NUCLEOTIDE SEQUENCE</scope>
    <source>
        <strain evidence="3">Busselton2</strain>
    </source>
</reference>
<feature type="compositionally biased region" description="Basic and acidic residues" evidence="1">
    <location>
        <begin position="391"/>
        <end position="412"/>
    </location>
</feature>
<comment type="caution">
    <text evidence="3">The sequence shown here is derived from an EMBL/GenBank/DDBJ whole genome shotgun (WGS) entry which is preliminary data.</text>
</comment>
<feature type="compositionally biased region" description="Acidic residues" evidence="1">
    <location>
        <begin position="242"/>
        <end position="254"/>
    </location>
</feature>
<sequence length="643" mass="74316">MILKSKKLIIFASLSDFLCSIVLFLLSGERTNFVLGGDGTFDLVLFSFFRSLAFLLLYGCSIRRGPWIAIILLIFSVVVGIVKSTDLSGHNPTEYLFEYCLLAFNFLFSVMELWIVTLSNRRSIEEEISTIFPFSETQQEDRQNLISRSKRNEKYNMCKMLEGNKKNRLTKQLFSRHKKRGMYESYILRGTDPQGLNSFRISFTITKPYKRPEDSFAQINGILFLQDQKIKTPLKNNNTNDNDNDINNDNESDFNDPKLTKLKTIIFKQDFDLKKVKFLKRKFQITIDKSKITCGAATGIISAKENASNSLSKEITNKQLFQPIYNDIEFNSTQIRKNISTPSITLDLEDKEEFSHNNKSGNKNIKNNDDDTSEDEDKNQEIKKMNNSIKNGDKSPRIRENSRSSSEREKNTPTENFFSFDLSFTVDQKPQLIISNDLLSEKIHSSPLKSVLTIPYPKCEFGGSISYNHNNETKNLDLDGWIGCQEHHWGKEYPKKQCYCVLNGGFSSDPDASCAILQTEYKVGCQIKRLLMFVIRVSGIEIRLNSLYRGVKGYTRSKFHKDEFIWDFWTESQFDEYEGRLIAKRKNFLNTYALGPKNSTRKIMITTKAKIEIKVTNKKRNITEFLDSNFGNFLEICVNEHDF</sequence>
<feature type="transmembrane region" description="Helical" evidence="2">
    <location>
        <begin position="65"/>
        <end position="84"/>
    </location>
</feature>
<dbReference type="Proteomes" id="UP001146793">
    <property type="component" value="Unassembled WGS sequence"/>
</dbReference>
<keyword evidence="2" id="KW-0472">Membrane</keyword>
<evidence type="ECO:0000313" key="3">
    <source>
        <dbReference type="EMBL" id="KAJ3435193.1"/>
    </source>
</evidence>
<feature type="transmembrane region" description="Helical" evidence="2">
    <location>
        <begin position="7"/>
        <end position="27"/>
    </location>
</feature>